<accession>A0A4R9GLE9</accession>
<organism evidence="1 2">
    <name type="scientific">Leptospira fletcheri</name>
    <dbReference type="NCBI Taxonomy" id="2484981"/>
    <lineage>
        <taxon>Bacteria</taxon>
        <taxon>Pseudomonadati</taxon>
        <taxon>Spirochaetota</taxon>
        <taxon>Spirochaetia</taxon>
        <taxon>Leptospirales</taxon>
        <taxon>Leptospiraceae</taxon>
        <taxon>Leptospira</taxon>
    </lineage>
</organism>
<dbReference type="Proteomes" id="UP000298458">
    <property type="component" value="Unassembled WGS sequence"/>
</dbReference>
<dbReference type="EMBL" id="RQET01000001">
    <property type="protein sequence ID" value="TGK13913.1"/>
    <property type="molecule type" value="Genomic_DNA"/>
</dbReference>
<dbReference type="AlphaFoldDB" id="A0A4R9GLE9"/>
<dbReference type="RefSeq" id="WP_135766254.1">
    <property type="nucleotide sequence ID" value="NZ_RQET01000001.1"/>
</dbReference>
<evidence type="ECO:0000313" key="1">
    <source>
        <dbReference type="EMBL" id="TGK13913.1"/>
    </source>
</evidence>
<evidence type="ECO:0000313" key="2">
    <source>
        <dbReference type="Proteomes" id="UP000298458"/>
    </source>
</evidence>
<sequence>MNFFRVLLVTATILFQPNLVAEPQHSGGEWKQYNLKQVLGRLKYYAFAKIAQSVRKGVPFSQEKEVFPVSCPSDFPRLADHFNCSFLESGKFGENPTPKESLTRAYSPDLSLPTVVPISAKWYEGSTLAGRGALFVPSKDGDKGELRLFYLNNGKLSHYVSGDTIVVFDWQDSELRTILEVKVDELLRPLGGREYFFP</sequence>
<proteinExistence type="predicted"/>
<comment type="caution">
    <text evidence="1">The sequence shown here is derived from an EMBL/GenBank/DDBJ whole genome shotgun (WGS) entry which is preliminary data.</text>
</comment>
<protein>
    <submittedName>
        <fullName evidence="1">Uncharacterized protein</fullName>
    </submittedName>
</protein>
<name>A0A4R9GLE9_9LEPT</name>
<dbReference type="OrthoDB" id="346112at2"/>
<dbReference type="NCBIfam" id="NF047764">
    <property type="entry name" value="LIC_11883_fam"/>
    <property type="match status" value="1"/>
</dbReference>
<gene>
    <name evidence="1" type="ORF">EHO60_00735</name>
</gene>
<keyword evidence="2" id="KW-1185">Reference proteome</keyword>
<reference evidence="1" key="1">
    <citation type="journal article" date="2019" name="PLoS Negl. Trop. Dis.">
        <title>Revisiting the worldwide diversity of Leptospira species in the environment.</title>
        <authorList>
            <person name="Vincent A.T."/>
            <person name="Schiettekatte O."/>
            <person name="Bourhy P."/>
            <person name="Veyrier F.J."/>
            <person name="Picardeau M."/>
        </authorList>
    </citation>
    <scope>NUCLEOTIDE SEQUENCE [LARGE SCALE GENOMIC DNA]</scope>
    <source>
        <strain evidence="1">SSW15</strain>
    </source>
</reference>